<reference evidence="1 2" key="1">
    <citation type="submission" date="2019-03" db="EMBL/GenBank/DDBJ databases">
        <title>Single cell metagenomics reveals metabolic interactions within the superorganism composed of flagellate Streblomastix strix and complex community of Bacteroidetes bacteria on its surface.</title>
        <authorList>
            <person name="Treitli S.C."/>
            <person name="Kolisko M."/>
            <person name="Husnik F."/>
            <person name="Keeling P."/>
            <person name="Hampl V."/>
        </authorList>
    </citation>
    <scope>NUCLEOTIDE SEQUENCE [LARGE SCALE GENOMIC DNA]</scope>
    <source>
        <strain evidence="1">ST1C</strain>
    </source>
</reference>
<sequence>NIKFCTELKKYIGDGNSAVQRELLKVVSSVALKGSEFSDEFGLDLNNSNQICSQYESKG</sequence>
<feature type="non-terminal residue" evidence="1">
    <location>
        <position position="1"/>
    </location>
</feature>
<dbReference type="Proteomes" id="UP000324800">
    <property type="component" value="Unassembled WGS sequence"/>
</dbReference>
<evidence type="ECO:0000313" key="2">
    <source>
        <dbReference type="Proteomes" id="UP000324800"/>
    </source>
</evidence>
<organism evidence="1 2">
    <name type="scientific">Streblomastix strix</name>
    <dbReference type="NCBI Taxonomy" id="222440"/>
    <lineage>
        <taxon>Eukaryota</taxon>
        <taxon>Metamonada</taxon>
        <taxon>Preaxostyla</taxon>
        <taxon>Oxymonadida</taxon>
        <taxon>Streblomastigidae</taxon>
        <taxon>Streblomastix</taxon>
    </lineage>
</organism>
<evidence type="ECO:0000313" key="1">
    <source>
        <dbReference type="EMBL" id="KAA6325286.1"/>
    </source>
</evidence>
<dbReference type="AlphaFoldDB" id="A0A5J4QTX7"/>
<comment type="caution">
    <text evidence="1">The sequence shown here is derived from an EMBL/GenBank/DDBJ whole genome shotgun (WGS) entry which is preliminary data.</text>
</comment>
<gene>
    <name evidence="1" type="ORF">EZS28_054087</name>
</gene>
<dbReference type="EMBL" id="SNRW01044159">
    <property type="protein sequence ID" value="KAA6325286.1"/>
    <property type="molecule type" value="Genomic_DNA"/>
</dbReference>
<proteinExistence type="predicted"/>
<name>A0A5J4QTX7_9EUKA</name>
<accession>A0A5J4QTX7</accession>
<protein>
    <submittedName>
        <fullName evidence="1">Uncharacterized protein</fullName>
    </submittedName>
</protein>